<dbReference type="Gene3D" id="2.40.30.170">
    <property type="match status" value="1"/>
</dbReference>
<dbReference type="InterPro" id="IPR050739">
    <property type="entry name" value="MFP"/>
</dbReference>
<dbReference type="KEGG" id="nsa:Nitsa_2094"/>
<dbReference type="GO" id="GO:0055085">
    <property type="term" value="P:transmembrane transport"/>
    <property type="evidence" value="ECO:0007669"/>
    <property type="project" value="InterPro"/>
</dbReference>
<dbReference type="RefSeq" id="WP_013555020.1">
    <property type="nucleotide sequence ID" value="NC_014935.1"/>
</dbReference>
<keyword evidence="3" id="KW-1133">Transmembrane helix</keyword>
<keyword evidence="5" id="KW-0175">Coiled coil</keyword>
<dbReference type="STRING" id="749222.Nitsa_2094"/>
<feature type="domain" description="p-hydroxybenzoic acid efflux pump subunit AaeA-like beta-barrel" evidence="7">
    <location>
        <begin position="280"/>
        <end position="369"/>
    </location>
</feature>
<dbReference type="HOGENOM" id="CLU_018816_15_1_7"/>
<dbReference type="Gene3D" id="1.10.287.470">
    <property type="entry name" value="Helix hairpin bin"/>
    <property type="match status" value="1"/>
</dbReference>
<dbReference type="SUPFAM" id="SSF111369">
    <property type="entry name" value="HlyD-like secretion proteins"/>
    <property type="match status" value="1"/>
</dbReference>
<dbReference type="eggNOG" id="COG1566">
    <property type="taxonomic scope" value="Bacteria"/>
</dbReference>
<evidence type="ECO:0000256" key="4">
    <source>
        <dbReference type="ARBA" id="ARBA00023136"/>
    </source>
</evidence>
<dbReference type="InterPro" id="IPR058625">
    <property type="entry name" value="MdtA-like_BSH"/>
</dbReference>
<evidence type="ECO:0000313" key="8">
    <source>
        <dbReference type="EMBL" id="ADV47335.1"/>
    </source>
</evidence>
<dbReference type="Gene3D" id="2.40.50.100">
    <property type="match status" value="1"/>
</dbReference>
<proteinExistence type="predicted"/>
<protein>
    <submittedName>
        <fullName evidence="8">Secretion protein HlyD family protein</fullName>
    </submittedName>
</protein>
<evidence type="ECO:0000256" key="2">
    <source>
        <dbReference type="ARBA" id="ARBA00022692"/>
    </source>
</evidence>
<evidence type="ECO:0000259" key="7">
    <source>
        <dbReference type="Pfam" id="PF25963"/>
    </source>
</evidence>
<organism evidence="8 9">
    <name type="scientific">Nitratifractor salsuginis (strain DSM 16511 / JCM 12458 / E9I37-1)</name>
    <dbReference type="NCBI Taxonomy" id="749222"/>
    <lineage>
        <taxon>Bacteria</taxon>
        <taxon>Pseudomonadati</taxon>
        <taxon>Campylobacterota</taxon>
        <taxon>Epsilonproteobacteria</taxon>
        <taxon>Campylobacterales</taxon>
        <taxon>Sulfurovaceae</taxon>
        <taxon>Nitratifractor</taxon>
    </lineage>
</organism>
<gene>
    <name evidence="8" type="ordered locus">Nitsa_2094</name>
</gene>
<evidence type="ECO:0000313" key="9">
    <source>
        <dbReference type="Proteomes" id="UP000008633"/>
    </source>
</evidence>
<dbReference type="Pfam" id="PF25917">
    <property type="entry name" value="BSH_RND"/>
    <property type="match status" value="1"/>
</dbReference>
<feature type="domain" description="Multidrug resistance protein MdtA-like barrel-sandwich hybrid" evidence="6">
    <location>
        <begin position="45"/>
        <end position="275"/>
    </location>
</feature>
<reference evidence="9" key="2">
    <citation type="submission" date="2011-01" db="EMBL/GenBank/DDBJ databases">
        <title>The complete genome of Nitratifractor salsuginis DSM 16511.</title>
        <authorList>
            <consortium name="US DOE Joint Genome Institute (JGI-PGF)"/>
            <person name="Lucas S."/>
            <person name="Copeland A."/>
            <person name="Lapidus A."/>
            <person name="Bruce D."/>
            <person name="Goodwin L."/>
            <person name="Pitluck S."/>
            <person name="Kyrpides N."/>
            <person name="Mavromatis K."/>
            <person name="Ivanova N."/>
            <person name="Mikhailova N."/>
            <person name="Zeytun A."/>
            <person name="Detter J.C."/>
            <person name="Tapia R."/>
            <person name="Han C."/>
            <person name="Land M."/>
            <person name="Hauser L."/>
            <person name="Markowitz V."/>
            <person name="Cheng J.-F."/>
            <person name="Hugenholtz P."/>
            <person name="Woyke T."/>
            <person name="Wu D."/>
            <person name="Tindall B."/>
            <person name="Schuetze A."/>
            <person name="Brambilla E."/>
            <person name="Klenk H.-P."/>
            <person name="Eisen J.A."/>
        </authorList>
    </citation>
    <scope>NUCLEOTIDE SEQUENCE [LARGE SCALE GENOMIC DNA]</scope>
    <source>
        <strain evidence="9">DSM 16511 / JCM 12458 / E9I37-1</strain>
    </source>
</reference>
<reference evidence="8 9" key="1">
    <citation type="journal article" date="2011" name="Stand. Genomic Sci.">
        <title>Complete genome sequence of Nitratifractor salsuginis type strain (E9I37-1).</title>
        <authorList>
            <person name="Anderson I."/>
            <person name="Sikorski J."/>
            <person name="Zeytun A."/>
            <person name="Nolan M."/>
            <person name="Lapidus A."/>
            <person name="Lucas S."/>
            <person name="Hammon N."/>
            <person name="Deshpande S."/>
            <person name="Cheng J.F."/>
            <person name="Tapia R."/>
            <person name="Han C."/>
            <person name="Goodwin L."/>
            <person name="Pitluck S."/>
            <person name="Liolios K."/>
            <person name="Pagani I."/>
            <person name="Ivanova N."/>
            <person name="Huntemann M."/>
            <person name="Mavromatis K."/>
            <person name="Ovchinikova G."/>
            <person name="Pati A."/>
            <person name="Chen A."/>
            <person name="Palaniappan K."/>
            <person name="Land M."/>
            <person name="Hauser L."/>
            <person name="Brambilla E.M."/>
            <person name="Ngatchou-Djao O.D."/>
            <person name="Rohde M."/>
            <person name="Tindall B.J."/>
            <person name="Goker M."/>
            <person name="Detter J.C."/>
            <person name="Woyke T."/>
            <person name="Bristow J."/>
            <person name="Eisen J.A."/>
            <person name="Markowitz V."/>
            <person name="Hugenholtz P."/>
            <person name="Klenk H.P."/>
            <person name="Kyrpides N.C."/>
        </authorList>
    </citation>
    <scope>NUCLEOTIDE SEQUENCE [LARGE SCALE GENOMIC DNA]</scope>
    <source>
        <strain evidence="9">DSM 16511 / JCM 12458 / E9I37-1</strain>
    </source>
</reference>
<keyword evidence="9" id="KW-1185">Reference proteome</keyword>
<dbReference type="AlphaFoldDB" id="E6X3C2"/>
<evidence type="ECO:0000256" key="5">
    <source>
        <dbReference type="SAM" id="Coils"/>
    </source>
</evidence>
<dbReference type="PANTHER" id="PTHR30386">
    <property type="entry name" value="MEMBRANE FUSION SUBUNIT OF EMRAB-TOLC MULTIDRUG EFFLUX PUMP"/>
    <property type="match status" value="1"/>
</dbReference>
<name>E6X3C2_NITSE</name>
<dbReference type="Pfam" id="PF25963">
    <property type="entry name" value="Beta-barrel_AAEA"/>
    <property type="match status" value="1"/>
</dbReference>
<feature type="coiled-coil region" evidence="5">
    <location>
        <begin position="84"/>
        <end position="240"/>
    </location>
</feature>
<dbReference type="GO" id="GO:0016020">
    <property type="term" value="C:membrane"/>
    <property type="evidence" value="ECO:0007669"/>
    <property type="project" value="UniProtKB-SubCell"/>
</dbReference>
<evidence type="ECO:0000256" key="3">
    <source>
        <dbReference type="ARBA" id="ARBA00022989"/>
    </source>
</evidence>
<accession>E6X3C2</accession>
<dbReference type="InterPro" id="IPR058634">
    <property type="entry name" value="AaeA-lik-b-barrel"/>
</dbReference>
<evidence type="ECO:0000259" key="6">
    <source>
        <dbReference type="Pfam" id="PF25917"/>
    </source>
</evidence>
<sequence length="372" mass="41630">MSKKFGSLLLLLLVLILVVIGYRYIHYRTVNAVSDAAFIKSDRLATLSFKVGGKVIEMKKEENRAVHKGELLARIDPTDFLTAKTRMTHRLEALEQKIEAASLRKNRLEKVLKLQSDIARNDVNATRKNIDSMALKIAAAKVRLAKLQKDLARFADLLAKRLIEGEKYETVKAEHDALVKNIEAMEMALDAQKENLKKAQNAFKLSKVNEKEIAELSKTIASLQEQRKALHSAIEDLDHKIAYTRLYAPFDGIVAKKFFDAPKVIKKGSPVYAITDPKALYCEVLLSEKKMKGVQPGNRVEISVDALEGKKFEGSVESIAPTSASTFSLVPRDIASGEFTKLDQRFNVRIRLKELDPLLRAGMGATVAIERK</sequence>
<dbReference type="PANTHER" id="PTHR30386:SF26">
    <property type="entry name" value="TRANSPORT PROTEIN COMB"/>
    <property type="match status" value="1"/>
</dbReference>
<evidence type="ECO:0000256" key="1">
    <source>
        <dbReference type="ARBA" id="ARBA00004167"/>
    </source>
</evidence>
<comment type="subcellular location">
    <subcellularLocation>
        <location evidence="1">Membrane</location>
        <topology evidence="1">Single-pass membrane protein</topology>
    </subcellularLocation>
</comment>
<keyword evidence="2" id="KW-0812">Transmembrane</keyword>
<keyword evidence="4" id="KW-0472">Membrane</keyword>
<dbReference type="Proteomes" id="UP000008633">
    <property type="component" value="Chromosome"/>
</dbReference>
<dbReference type="EMBL" id="CP002452">
    <property type="protein sequence ID" value="ADV47335.1"/>
    <property type="molecule type" value="Genomic_DNA"/>
</dbReference>